<keyword evidence="1" id="KW-0472">Membrane</keyword>
<keyword evidence="1" id="KW-1133">Transmembrane helix</keyword>
<evidence type="ECO:0000313" key="4">
    <source>
        <dbReference type="Proteomes" id="UP000198339"/>
    </source>
</evidence>
<keyword evidence="4" id="KW-1185">Reference proteome</keyword>
<feature type="domain" description="PilZ" evidence="2">
    <location>
        <begin position="15"/>
        <end position="96"/>
    </location>
</feature>
<organism evidence="3 4">
    <name type="scientific">Sphingopyxis indica</name>
    <dbReference type="NCBI Taxonomy" id="436663"/>
    <lineage>
        <taxon>Bacteria</taxon>
        <taxon>Pseudomonadati</taxon>
        <taxon>Pseudomonadota</taxon>
        <taxon>Alphaproteobacteria</taxon>
        <taxon>Sphingomonadales</taxon>
        <taxon>Sphingomonadaceae</taxon>
        <taxon>Sphingopyxis</taxon>
    </lineage>
</organism>
<keyword evidence="1" id="KW-0812">Transmembrane</keyword>
<evidence type="ECO:0000259" key="2">
    <source>
        <dbReference type="Pfam" id="PF07238"/>
    </source>
</evidence>
<feature type="transmembrane region" description="Helical" evidence="1">
    <location>
        <begin position="138"/>
        <end position="161"/>
    </location>
</feature>
<sequence length="164" mass="18107">MALLAHILTPEKSEERRRNARRLVALDGTARRSLDRYSAVRIYNLSRTGLLIESEASFEIGEIFWLELPEIGPTPARARRSQGRMFGCEFLSPVTQGALSAALLKSSFGIDQRQQAERDTASLSEDFRAAGPQGSSLAATYAITILFSLFLAAFAFMLAFLPFS</sequence>
<reference evidence="3 4" key="1">
    <citation type="submission" date="2017-06" db="EMBL/GenBank/DDBJ databases">
        <authorList>
            <person name="Kim H.J."/>
            <person name="Triplett B.A."/>
        </authorList>
    </citation>
    <scope>NUCLEOTIDE SEQUENCE [LARGE SCALE GENOMIC DNA]</scope>
    <source>
        <strain evidence="3 4">DS15</strain>
    </source>
</reference>
<dbReference type="Proteomes" id="UP000198339">
    <property type="component" value="Unassembled WGS sequence"/>
</dbReference>
<name>A0A239K4T0_9SPHN</name>
<dbReference type="InterPro" id="IPR009875">
    <property type="entry name" value="PilZ_domain"/>
</dbReference>
<gene>
    <name evidence="3" type="ORF">SAMN06295955_11290</name>
</gene>
<dbReference type="SUPFAM" id="SSF141371">
    <property type="entry name" value="PilZ domain-like"/>
    <property type="match status" value="1"/>
</dbReference>
<accession>A0A239K4T0</accession>
<dbReference type="Pfam" id="PF07238">
    <property type="entry name" value="PilZ"/>
    <property type="match status" value="1"/>
</dbReference>
<dbReference type="AlphaFoldDB" id="A0A239K4T0"/>
<dbReference type="EMBL" id="FZPA01000012">
    <property type="protein sequence ID" value="SNT12960.1"/>
    <property type="molecule type" value="Genomic_DNA"/>
</dbReference>
<dbReference type="RefSeq" id="WP_170935590.1">
    <property type="nucleotide sequence ID" value="NZ_FZPA01000012.1"/>
</dbReference>
<dbReference type="GO" id="GO:0035438">
    <property type="term" value="F:cyclic-di-GMP binding"/>
    <property type="evidence" value="ECO:0007669"/>
    <property type="project" value="InterPro"/>
</dbReference>
<protein>
    <submittedName>
        <fullName evidence="3">PilZ domain-containing protein</fullName>
    </submittedName>
</protein>
<evidence type="ECO:0000256" key="1">
    <source>
        <dbReference type="SAM" id="Phobius"/>
    </source>
</evidence>
<evidence type="ECO:0000313" key="3">
    <source>
        <dbReference type="EMBL" id="SNT12960.1"/>
    </source>
</evidence>
<proteinExistence type="predicted"/>